<dbReference type="NCBIfam" id="TIGR02167">
    <property type="entry name" value="Liste_lipo_26"/>
    <property type="match status" value="1"/>
</dbReference>
<accession>A0A6N2VET7</accession>
<evidence type="ECO:0000313" key="1">
    <source>
        <dbReference type="EMBL" id="VYT28167.1"/>
    </source>
</evidence>
<dbReference type="SUPFAM" id="SSF52058">
    <property type="entry name" value="L domain-like"/>
    <property type="match status" value="1"/>
</dbReference>
<dbReference type="InterPro" id="IPR032675">
    <property type="entry name" value="LRR_dom_sf"/>
</dbReference>
<dbReference type="EMBL" id="CACRTG010000028">
    <property type="protein sequence ID" value="VYT28167.1"/>
    <property type="molecule type" value="Genomic_DNA"/>
</dbReference>
<protein>
    <recommendedName>
        <fullName evidence="2">BspA family leucine-rich repeat surface protein</fullName>
    </recommendedName>
</protein>
<organism evidence="1">
    <name type="scientific">[Clostridium] nexile</name>
    <dbReference type="NCBI Taxonomy" id="29361"/>
    <lineage>
        <taxon>Bacteria</taxon>
        <taxon>Bacillati</taxon>
        <taxon>Bacillota</taxon>
        <taxon>Clostridia</taxon>
        <taxon>Lachnospirales</taxon>
        <taxon>Lachnospiraceae</taxon>
        <taxon>Tyzzerella</taxon>
    </lineage>
</organism>
<evidence type="ECO:0008006" key="2">
    <source>
        <dbReference type="Google" id="ProtNLM"/>
    </source>
</evidence>
<proteinExistence type="predicted"/>
<dbReference type="InterPro" id="IPR011889">
    <property type="entry name" value="Liste_lipo_26"/>
</dbReference>
<gene>
    <name evidence="1" type="ORF">CNLFYP112_02632</name>
</gene>
<reference evidence="1" key="1">
    <citation type="submission" date="2019-11" db="EMBL/GenBank/DDBJ databases">
        <authorList>
            <person name="Feng L."/>
        </authorList>
    </citation>
    <scope>NUCLEOTIDE SEQUENCE</scope>
    <source>
        <strain evidence="1">CnexileLFYP112</strain>
    </source>
</reference>
<dbReference type="AlphaFoldDB" id="A0A6N2VET7"/>
<dbReference type="Pfam" id="PF03382">
    <property type="entry name" value="DUF285"/>
    <property type="match status" value="1"/>
</dbReference>
<dbReference type="InterPro" id="IPR005046">
    <property type="entry name" value="DUF285"/>
</dbReference>
<name>A0A6N2VET7_9FIRM</name>
<sequence length="342" mass="38842">MTKKKFLYVVAMLILLFTLNITKTFAWFTASNSIELSATSGTWIRPYLVSGEEFNSITSPVKADIKTVEFMSTIPDLADYKMGINKFDVSKEKDGSVMAWVENTTEMYIGGRGGIIADQSLNTMFSYYTSVESITFKNVLDTRDTTSAYNMFLSCVKLLTTDVNKLDTGNIQNFQFMFANCVSMKELDISSWNVESAINMSGMFVNDKELYTIKLGTKHAEKVKTFENMFKDCPTIAFLNLSHFYTRDAVNYKGMFKDSRVQELDLSGFKMRADANLSQMFGYMYSLNKVYVSENWSDIVKTDCLPFWACTGLTGSQTSQQEGLDMANYDTGYFTFKQMEAK</sequence>
<dbReference type="Gene3D" id="3.80.10.10">
    <property type="entry name" value="Ribonuclease Inhibitor"/>
    <property type="match status" value="1"/>
</dbReference>